<evidence type="ECO:0000256" key="8">
    <source>
        <dbReference type="PIRSR" id="PIRSR601577-2"/>
    </source>
</evidence>
<gene>
    <name evidence="9" type="ORF">KFL_002200055</name>
</gene>
<dbReference type="PANTHER" id="PTHR10942:SF0">
    <property type="entry name" value="LEISHMANOLYSIN-LIKE PEPTIDASE"/>
    <property type="match status" value="1"/>
</dbReference>
<dbReference type="OMA" id="NCARANY"/>
<dbReference type="GO" id="GO:0007155">
    <property type="term" value="P:cell adhesion"/>
    <property type="evidence" value="ECO:0007669"/>
    <property type="project" value="InterPro"/>
</dbReference>
<evidence type="ECO:0000256" key="1">
    <source>
        <dbReference type="ARBA" id="ARBA00005860"/>
    </source>
</evidence>
<dbReference type="GO" id="GO:0046872">
    <property type="term" value="F:metal ion binding"/>
    <property type="evidence" value="ECO:0007669"/>
    <property type="project" value="UniProtKB-KW"/>
</dbReference>
<dbReference type="STRING" id="105231.A0A1Y1I6S3"/>
<dbReference type="FunFam" id="3.90.132.10:FF:000001">
    <property type="entry name" value="leishmanolysin-like peptidase isoform X2"/>
    <property type="match status" value="1"/>
</dbReference>
<evidence type="ECO:0000256" key="7">
    <source>
        <dbReference type="PIRSR" id="PIRSR601577-1"/>
    </source>
</evidence>
<evidence type="ECO:0008006" key="11">
    <source>
        <dbReference type="Google" id="ProtNLM"/>
    </source>
</evidence>
<evidence type="ECO:0000256" key="3">
    <source>
        <dbReference type="ARBA" id="ARBA00022723"/>
    </source>
</evidence>
<dbReference type="GO" id="GO:0008233">
    <property type="term" value="F:peptidase activity"/>
    <property type="evidence" value="ECO:0000318"/>
    <property type="project" value="GO_Central"/>
</dbReference>
<dbReference type="PANTHER" id="PTHR10942">
    <property type="entry name" value="LEISHMANOLYSIN-LIKE PEPTIDASE"/>
    <property type="match status" value="1"/>
</dbReference>
<dbReference type="Proteomes" id="UP000054558">
    <property type="component" value="Unassembled WGS sequence"/>
</dbReference>
<comment type="cofactor">
    <cofactor evidence="8">
        <name>Zn(2+)</name>
        <dbReference type="ChEBI" id="CHEBI:29105"/>
    </cofactor>
    <text evidence="8">Binds 1 zinc ion per subunit.</text>
</comment>
<proteinExistence type="inferred from homology"/>
<feature type="binding site" evidence="8">
    <location>
        <position position="356"/>
    </location>
    <ligand>
        <name>Zn(2+)</name>
        <dbReference type="ChEBI" id="CHEBI:29105"/>
        <note>catalytic</note>
    </ligand>
</feature>
<evidence type="ECO:0000256" key="5">
    <source>
        <dbReference type="ARBA" id="ARBA00022833"/>
    </source>
</evidence>
<sequence>MQRMSGPSTQGGSTVLEIALSNHKPRRSAACLTADGHVAWEVGYNTPNQHQCVHDTHVVPHVLRVSNGQRRLDTGASHDSRRQLLAASPAPSPIRITPVFQIDNLDIPRRSFLSTVLVPAATRYLQRMYKVKYPVSGSLLLKRSCEQVLTGQWSNGSTVTACSRWAPLTCLESTLDLDHFAAYTTCDARSVCTATPAGAGLASTDFILYVTAKNTSVCQTGTIAYASFCTQDDATDRPTSGSANFCPDQIHPLLNWAFQLDTAVHELTHALGFSAALFKYYRDANNVPLVPRDADGSIPQQADLSAVVRTFEERGTTATKLVTPKVTQAACDQFGCATLNGAELENDGGTGTAGSHWEERIFHGELMTAVSQARPVYSKLTAATLEDSGWYVPTYDVTQPLLWGQGRGCAFPLAACAPGGAVPVDSAFSGFYCGTGFRSWTDDGGVTSALDHTCTDDETAVGYCQACSATDGTCFTDGCMPIVPLSNYVCTDASLGSDSDASNSSSLAYWGQAFGVGSKCVADGSEAWSKNGFERPPVGGGCFRYQCSWDVTGTQATLMIMVGDQAVTCIDGREVPLSAAGFDSGSIGPCPAANAFCESGGCVNDCANQGKLPPQH</sequence>
<name>A0A1Y1I6S3_KLENI</name>
<dbReference type="GO" id="GO:0006508">
    <property type="term" value="P:proteolysis"/>
    <property type="evidence" value="ECO:0007669"/>
    <property type="project" value="UniProtKB-KW"/>
</dbReference>
<protein>
    <recommendedName>
        <fullName evidence="11">Leishmanolysin-like peptidase</fullName>
    </recommendedName>
</protein>
<dbReference type="Pfam" id="PF01457">
    <property type="entry name" value="Peptidase_M8"/>
    <property type="match status" value="1"/>
</dbReference>
<keyword evidence="10" id="KW-1185">Reference proteome</keyword>
<dbReference type="InterPro" id="IPR001577">
    <property type="entry name" value="Peptidase_M8"/>
</dbReference>
<keyword evidence="5 8" id="KW-0862">Zinc</keyword>
<evidence type="ECO:0000313" key="9">
    <source>
        <dbReference type="EMBL" id="GAQ85119.1"/>
    </source>
</evidence>
<feature type="active site" evidence="7">
    <location>
        <position position="266"/>
    </location>
</feature>
<keyword evidence="6 8" id="KW-0482">Metalloprotease</keyword>
<comment type="similarity">
    <text evidence="1">Belongs to the peptidase M8 family.</text>
</comment>
<evidence type="ECO:0000256" key="6">
    <source>
        <dbReference type="ARBA" id="ARBA00023049"/>
    </source>
</evidence>
<dbReference type="GO" id="GO:0005737">
    <property type="term" value="C:cytoplasm"/>
    <property type="evidence" value="ECO:0000318"/>
    <property type="project" value="GO_Central"/>
</dbReference>
<feature type="binding site" evidence="8">
    <location>
        <position position="265"/>
    </location>
    <ligand>
        <name>Zn(2+)</name>
        <dbReference type="ChEBI" id="CHEBI:29105"/>
        <note>catalytic</note>
    </ligand>
</feature>
<dbReference type="AlphaFoldDB" id="A0A1Y1I6S3"/>
<evidence type="ECO:0000313" key="10">
    <source>
        <dbReference type="Proteomes" id="UP000054558"/>
    </source>
</evidence>
<keyword evidence="4" id="KW-0378">Hydrolase</keyword>
<evidence type="ECO:0000256" key="4">
    <source>
        <dbReference type="ARBA" id="ARBA00022801"/>
    </source>
</evidence>
<keyword evidence="2" id="KW-0645">Protease</keyword>
<reference evidence="9 10" key="1">
    <citation type="journal article" date="2014" name="Nat. Commun.">
        <title>Klebsormidium flaccidum genome reveals primary factors for plant terrestrial adaptation.</title>
        <authorList>
            <person name="Hori K."/>
            <person name="Maruyama F."/>
            <person name="Fujisawa T."/>
            <person name="Togashi T."/>
            <person name="Yamamoto N."/>
            <person name="Seo M."/>
            <person name="Sato S."/>
            <person name="Yamada T."/>
            <person name="Mori H."/>
            <person name="Tajima N."/>
            <person name="Moriyama T."/>
            <person name="Ikeuchi M."/>
            <person name="Watanabe M."/>
            <person name="Wada H."/>
            <person name="Kobayashi K."/>
            <person name="Saito M."/>
            <person name="Masuda T."/>
            <person name="Sasaki-Sekimoto Y."/>
            <person name="Mashiguchi K."/>
            <person name="Awai K."/>
            <person name="Shimojima M."/>
            <person name="Masuda S."/>
            <person name="Iwai M."/>
            <person name="Nobusawa T."/>
            <person name="Narise T."/>
            <person name="Kondo S."/>
            <person name="Saito H."/>
            <person name="Sato R."/>
            <person name="Murakawa M."/>
            <person name="Ihara Y."/>
            <person name="Oshima-Yamada Y."/>
            <person name="Ohtaka K."/>
            <person name="Satoh M."/>
            <person name="Sonobe K."/>
            <person name="Ishii M."/>
            <person name="Ohtani R."/>
            <person name="Kanamori-Sato M."/>
            <person name="Honoki R."/>
            <person name="Miyazaki D."/>
            <person name="Mochizuki H."/>
            <person name="Umetsu J."/>
            <person name="Higashi K."/>
            <person name="Shibata D."/>
            <person name="Kamiya Y."/>
            <person name="Sato N."/>
            <person name="Nakamura Y."/>
            <person name="Tabata S."/>
            <person name="Ida S."/>
            <person name="Kurokawa K."/>
            <person name="Ohta H."/>
        </authorList>
    </citation>
    <scope>NUCLEOTIDE SEQUENCE [LARGE SCALE GENOMIC DNA]</scope>
    <source>
        <strain evidence="9 10">NIES-2285</strain>
    </source>
</reference>
<dbReference type="Gene3D" id="3.90.132.10">
    <property type="entry name" value="Leishmanolysin , domain 2"/>
    <property type="match status" value="1"/>
</dbReference>
<dbReference type="GO" id="GO:0004222">
    <property type="term" value="F:metalloendopeptidase activity"/>
    <property type="evidence" value="ECO:0007669"/>
    <property type="project" value="InterPro"/>
</dbReference>
<dbReference type="EMBL" id="DF237169">
    <property type="protein sequence ID" value="GAQ85119.1"/>
    <property type="molecule type" value="Genomic_DNA"/>
</dbReference>
<keyword evidence="3 8" id="KW-0479">Metal-binding</keyword>
<dbReference type="GO" id="GO:0016020">
    <property type="term" value="C:membrane"/>
    <property type="evidence" value="ECO:0007669"/>
    <property type="project" value="InterPro"/>
</dbReference>
<dbReference type="Gene3D" id="3.10.170.20">
    <property type="match status" value="1"/>
</dbReference>
<dbReference type="SUPFAM" id="SSF55486">
    <property type="entry name" value="Metalloproteases ('zincins'), catalytic domain"/>
    <property type="match status" value="1"/>
</dbReference>
<organism evidence="9 10">
    <name type="scientific">Klebsormidium nitens</name>
    <name type="common">Green alga</name>
    <name type="synonym">Ulothrix nitens</name>
    <dbReference type="NCBI Taxonomy" id="105231"/>
    <lineage>
        <taxon>Eukaryota</taxon>
        <taxon>Viridiplantae</taxon>
        <taxon>Streptophyta</taxon>
        <taxon>Klebsormidiophyceae</taxon>
        <taxon>Klebsormidiales</taxon>
        <taxon>Klebsormidiaceae</taxon>
        <taxon>Klebsormidium</taxon>
    </lineage>
</organism>
<accession>A0A1Y1I6S3</accession>
<feature type="binding site" evidence="8">
    <location>
        <position position="269"/>
    </location>
    <ligand>
        <name>Zn(2+)</name>
        <dbReference type="ChEBI" id="CHEBI:29105"/>
        <note>catalytic</note>
    </ligand>
</feature>
<evidence type="ECO:0000256" key="2">
    <source>
        <dbReference type="ARBA" id="ARBA00022670"/>
    </source>
</evidence>
<dbReference type="OrthoDB" id="527990at2759"/>